<dbReference type="OrthoDB" id="1954767at2"/>
<accession>A0A1M6C002</accession>
<protein>
    <submittedName>
        <fullName evidence="1">Uncharacterized protein</fullName>
    </submittedName>
</protein>
<dbReference type="RefSeq" id="WP_110939428.1">
    <property type="nucleotide sequence ID" value="NZ_FQZV01000003.1"/>
</dbReference>
<name>A0A1M6C002_9FIRM</name>
<evidence type="ECO:0000313" key="2">
    <source>
        <dbReference type="Proteomes" id="UP000184536"/>
    </source>
</evidence>
<reference evidence="2" key="1">
    <citation type="submission" date="2016-11" db="EMBL/GenBank/DDBJ databases">
        <authorList>
            <person name="Varghese N."/>
            <person name="Submissions S."/>
        </authorList>
    </citation>
    <scope>NUCLEOTIDE SEQUENCE [LARGE SCALE GENOMIC DNA]</scope>
    <source>
        <strain evidence="2">DSM 17957</strain>
    </source>
</reference>
<evidence type="ECO:0000313" key="1">
    <source>
        <dbReference type="EMBL" id="SHI54233.1"/>
    </source>
</evidence>
<dbReference type="EMBL" id="FQZV01000003">
    <property type="protein sequence ID" value="SHI54233.1"/>
    <property type="molecule type" value="Genomic_DNA"/>
</dbReference>
<dbReference type="AlphaFoldDB" id="A0A1M6C002"/>
<organism evidence="1 2">
    <name type="scientific">Geosporobacter subterraneus DSM 17957</name>
    <dbReference type="NCBI Taxonomy" id="1121919"/>
    <lineage>
        <taxon>Bacteria</taxon>
        <taxon>Bacillati</taxon>
        <taxon>Bacillota</taxon>
        <taxon>Clostridia</taxon>
        <taxon>Peptostreptococcales</taxon>
        <taxon>Thermotaleaceae</taxon>
        <taxon>Geosporobacter</taxon>
    </lineage>
</organism>
<gene>
    <name evidence="1" type="ORF">SAMN02745975_00112</name>
</gene>
<dbReference type="Proteomes" id="UP000184536">
    <property type="component" value="Unassembled WGS sequence"/>
</dbReference>
<proteinExistence type="predicted"/>
<keyword evidence="2" id="KW-1185">Reference proteome</keyword>
<sequence length="92" mass="10880">MKINGIKEISYQGQSVDVYLDVEFDDETMIRWNLVDPVVQMVYATQERLEMDYMELIDGGLIVHSFELSEEEIRQIDEYVKNNNIMDKIQSQ</sequence>